<proteinExistence type="predicted"/>
<accession>A0A4Q7U065</accession>
<comment type="caution">
    <text evidence="2">The sequence shown here is derived from an EMBL/GenBank/DDBJ whole genome shotgun (WGS) entry which is preliminary data.</text>
</comment>
<keyword evidence="3" id="KW-1185">Reference proteome</keyword>
<dbReference type="EMBL" id="SHKI01000003">
    <property type="protein sequence ID" value="RZT66764.1"/>
    <property type="molecule type" value="Genomic_DNA"/>
</dbReference>
<dbReference type="AlphaFoldDB" id="A0A4Q7U065"/>
<evidence type="ECO:0000313" key="3">
    <source>
        <dbReference type="Proteomes" id="UP000291832"/>
    </source>
</evidence>
<sequence>MTNNSLSATEREADQQAAQARAELEYPAGEYTTTGVLLALREAYVRGHLAAHPQEAAPEPEWEYGTGHTADPGVGATESSKRAAEIRAAAWNKSTRTNTGIVVRRRKAGQWLPVQGENA</sequence>
<dbReference type="RefSeq" id="WP_130453112.1">
    <property type="nucleotide sequence ID" value="NZ_QYAG01000001.1"/>
</dbReference>
<evidence type="ECO:0000256" key="1">
    <source>
        <dbReference type="SAM" id="MobiDB-lite"/>
    </source>
</evidence>
<dbReference type="Proteomes" id="UP000291832">
    <property type="component" value="Unassembled WGS sequence"/>
</dbReference>
<feature type="region of interest" description="Disordered" evidence="1">
    <location>
        <begin position="51"/>
        <end position="78"/>
    </location>
</feature>
<dbReference type="OrthoDB" id="9998776at2"/>
<evidence type="ECO:0000313" key="2">
    <source>
        <dbReference type="EMBL" id="RZT66764.1"/>
    </source>
</evidence>
<gene>
    <name evidence="2" type="ORF">EV139_0891</name>
</gene>
<organism evidence="2 3">
    <name type="scientific">Leucobacter luti</name>
    <dbReference type="NCBI Taxonomy" id="340320"/>
    <lineage>
        <taxon>Bacteria</taxon>
        <taxon>Bacillati</taxon>
        <taxon>Actinomycetota</taxon>
        <taxon>Actinomycetes</taxon>
        <taxon>Micrococcales</taxon>
        <taxon>Microbacteriaceae</taxon>
        <taxon>Leucobacter</taxon>
    </lineage>
</organism>
<name>A0A4Q7U065_9MICO</name>
<reference evidence="2 3" key="1">
    <citation type="journal article" date="2015" name="Stand. Genomic Sci.">
        <title>Genomic Encyclopedia of Bacterial and Archaeal Type Strains, Phase III: the genomes of soil and plant-associated and newly described type strains.</title>
        <authorList>
            <person name="Whitman W.B."/>
            <person name="Woyke T."/>
            <person name="Klenk H.P."/>
            <person name="Zhou Y."/>
            <person name="Lilburn T.G."/>
            <person name="Beck B.J."/>
            <person name="De Vos P."/>
            <person name="Vandamme P."/>
            <person name="Eisen J.A."/>
            <person name="Garrity G."/>
            <person name="Hugenholtz P."/>
            <person name="Kyrpides N.C."/>
        </authorList>
    </citation>
    <scope>NUCLEOTIDE SEQUENCE [LARGE SCALE GENOMIC DNA]</scope>
    <source>
        <strain evidence="2 3">RF6</strain>
    </source>
</reference>
<feature type="region of interest" description="Disordered" evidence="1">
    <location>
        <begin position="1"/>
        <end position="26"/>
    </location>
</feature>
<protein>
    <submittedName>
        <fullName evidence="2">Uncharacterized protein</fullName>
    </submittedName>
</protein>